<evidence type="ECO:0000313" key="12">
    <source>
        <dbReference type="EMBL" id="PKI57077.1"/>
    </source>
</evidence>
<feature type="transmembrane region" description="Helical" evidence="11">
    <location>
        <begin position="28"/>
        <end position="49"/>
    </location>
</feature>
<organism evidence="12 13">
    <name type="scientific">Punica granatum</name>
    <name type="common">Pomegranate</name>
    <dbReference type="NCBI Taxonomy" id="22663"/>
    <lineage>
        <taxon>Eukaryota</taxon>
        <taxon>Viridiplantae</taxon>
        <taxon>Streptophyta</taxon>
        <taxon>Embryophyta</taxon>
        <taxon>Tracheophyta</taxon>
        <taxon>Spermatophyta</taxon>
        <taxon>Magnoliopsida</taxon>
        <taxon>eudicotyledons</taxon>
        <taxon>Gunneridae</taxon>
        <taxon>Pentapetalae</taxon>
        <taxon>rosids</taxon>
        <taxon>malvids</taxon>
        <taxon>Myrtales</taxon>
        <taxon>Lythraceae</taxon>
        <taxon>Punica</taxon>
    </lineage>
</organism>
<dbReference type="EMBL" id="PGOL01001537">
    <property type="protein sequence ID" value="PKI57077.1"/>
    <property type="molecule type" value="Genomic_DNA"/>
</dbReference>
<name>A0A2I0JLG6_PUNGR</name>
<keyword evidence="9 11" id="KW-0472">Membrane</keyword>
<dbReference type="GO" id="GO:0004144">
    <property type="term" value="F:diacylglycerol O-acyltransferase activity"/>
    <property type="evidence" value="ECO:0007669"/>
    <property type="project" value="UniProtKB-ARBA"/>
</dbReference>
<comment type="subcellular location">
    <subcellularLocation>
        <location evidence="1 11">Endoplasmic reticulum membrane</location>
        <topology evidence="1 11">Multi-pass membrane protein</topology>
    </subcellularLocation>
</comment>
<gene>
    <name evidence="12" type="ORF">CRG98_022581</name>
</gene>
<dbReference type="GO" id="GO:0019432">
    <property type="term" value="P:triglyceride biosynthetic process"/>
    <property type="evidence" value="ECO:0007669"/>
    <property type="project" value="TreeGrafter"/>
</dbReference>
<evidence type="ECO:0000256" key="9">
    <source>
        <dbReference type="ARBA" id="ARBA00023136"/>
    </source>
</evidence>
<evidence type="ECO:0000256" key="10">
    <source>
        <dbReference type="ARBA" id="ARBA00023315"/>
    </source>
</evidence>
<proteinExistence type="inferred from homology"/>
<evidence type="ECO:0000256" key="3">
    <source>
        <dbReference type="ARBA" id="ARBA00022516"/>
    </source>
</evidence>
<evidence type="ECO:0000256" key="11">
    <source>
        <dbReference type="RuleBase" id="RU367023"/>
    </source>
</evidence>
<dbReference type="InterPro" id="IPR007130">
    <property type="entry name" value="DAGAT"/>
</dbReference>
<keyword evidence="4 11" id="KW-0808">Transferase</keyword>
<evidence type="ECO:0000256" key="6">
    <source>
        <dbReference type="ARBA" id="ARBA00022824"/>
    </source>
</evidence>
<dbReference type="Pfam" id="PF03982">
    <property type="entry name" value="DAGAT"/>
    <property type="match status" value="1"/>
</dbReference>
<evidence type="ECO:0000256" key="7">
    <source>
        <dbReference type="ARBA" id="ARBA00022989"/>
    </source>
</evidence>
<dbReference type="Proteomes" id="UP000233551">
    <property type="component" value="Unassembled WGS sequence"/>
</dbReference>
<evidence type="ECO:0000256" key="2">
    <source>
        <dbReference type="ARBA" id="ARBA00005420"/>
    </source>
</evidence>
<keyword evidence="7 11" id="KW-1133">Transmembrane helix</keyword>
<dbReference type="OrthoDB" id="264532at2759"/>
<dbReference type="PANTHER" id="PTHR12317">
    <property type="entry name" value="DIACYLGLYCEROL O-ACYLTRANSFERASE"/>
    <property type="match status" value="1"/>
</dbReference>
<accession>A0A2I0JLG6</accession>
<dbReference type="GeneID" id="116211552"/>
<keyword evidence="8" id="KW-0443">Lipid metabolism</keyword>
<sequence>MGEEASVKLGEDQQREVFTGRKESPSPVTFHALLALAIWVGTIHFFGFLVSVSLLVLPLSKALLVFGLLGALVVIPADDRSKFGERVTRYILKHACPYFPMTLHAEEFGCIDPNRAYVFGYEPHSVMPVGTVALAQLYGLITIPKLKVLASTVVFRTPFIRHVWTWMGLTPATRKNFISLLESGYSCIVVPGGVQETFYMEHGFEVVFLKKRRGFVRIALETGCPLVPVFCFGQSQLYKWWKPSWGLFLKICRVVKFTPMFFWGMLGSPLPFRHPLHIVVGKPIEVKRTPNPTAEEVDELHKQYVEALRDLFERHKAQVGHEDLVLKIL</sequence>
<dbReference type="EC" id="2.3.1.-" evidence="11"/>
<dbReference type="STRING" id="22663.A0A2I0JLG6"/>
<evidence type="ECO:0000256" key="5">
    <source>
        <dbReference type="ARBA" id="ARBA00022692"/>
    </source>
</evidence>
<dbReference type="PANTHER" id="PTHR12317:SF63">
    <property type="entry name" value="DIACYLGLYCEROL O-ACYLTRANSFERASE 2"/>
    <property type="match status" value="1"/>
</dbReference>
<keyword evidence="6 11" id="KW-0256">Endoplasmic reticulum</keyword>
<dbReference type="CDD" id="cd07987">
    <property type="entry name" value="LPLAT_MGAT-like"/>
    <property type="match status" value="1"/>
</dbReference>
<evidence type="ECO:0000256" key="8">
    <source>
        <dbReference type="ARBA" id="ARBA00023098"/>
    </source>
</evidence>
<comment type="caution">
    <text evidence="12">The sequence shown here is derived from an EMBL/GenBank/DDBJ whole genome shotgun (WGS) entry which is preliminary data.</text>
</comment>
<comment type="similarity">
    <text evidence="2 11">Belongs to the diacylglycerol acyltransferase family.</text>
</comment>
<dbReference type="GO" id="GO:0005789">
    <property type="term" value="C:endoplasmic reticulum membrane"/>
    <property type="evidence" value="ECO:0007669"/>
    <property type="project" value="UniProtKB-SubCell"/>
</dbReference>
<protein>
    <recommendedName>
        <fullName evidence="11">Acyltransferase</fullName>
        <ecNumber evidence="11">2.3.1.-</ecNumber>
    </recommendedName>
</protein>
<dbReference type="AlphaFoldDB" id="A0A2I0JLG6"/>
<feature type="transmembrane region" description="Helical" evidence="11">
    <location>
        <begin position="55"/>
        <end position="77"/>
    </location>
</feature>
<reference evidence="12 13" key="1">
    <citation type="submission" date="2017-11" db="EMBL/GenBank/DDBJ databases">
        <title>De-novo sequencing of pomegranate (Punica granatum L.) genome.</title>
        <authorList>
            <person name="Akparov Z."/>
            <person name="Amiraslanov A."/>
            <person name="Hajiyeva S."/>
            <person name="Abbasov M."/>
            <person name="Kaur K."/>
            <person name="Hamwieh A."/>
            <person name="Solovyev V."/>
            <person name="Salamov A."/>
            <person name="Braich B."/>
            <person name="Kosarev P."/>
            <person name="Mahmoud A."/>
            <person name="Hajiyev E."/>
            <person name="Babayeva S."/>
            <person name="Izzatullayeva V."/>
            <person name="Mammadov A."/>
            <person name="Mammadov A."/>
            <person name="Sharifova S."/>
            <person name="Ojaghi J."/>
            <person name="Eynullazada K."/>
            <person name="Bayramov B."/>
            <person name="Abdulazimova A."/>
            <person name="Shahmuradov I."/>
        </authorList>
    </citation>
    <scope>NUCLEOTIDE SEQUENCE [LARGE SCALE GENOMIC DNA]</scope>
    <source>
        <strain evidence="13">cv. AG2017</strain>
        <tissue evidence="12">Leaf</tissue>
    </source>
</reference>
<evidence type="ECO:0000256" key="4">
    <source>
        <dbReference type="ARBA" id="ARBA00022679"/>
    </source>
</evidence>
<keyword evidence="5 11" id="KW-0812">Transmembrane</keyword>
<keyword evidence="3" id="KW-0444">Lipid biosynthesis</keyword>
<keyword evidence="13" id="KW-1185">Reference proteome</keyword>
<keyword evidence="10" id="KW-0012">Acyltransferase</keyword>
<evidence type="ECO:0000313" key="13">
    <source>
        <dbReference type="Proteomes" id="UP000233551"/>
    </source>
</evidence>
<dbReference type="SUPFAM" id="SSF69593">
    <property type="entry name" value="Glycerol-3-phosphate (1)-acyltransferase"/>
    <property type="match status" value="1"/>
</dbReference>
<evidence type="ECO:0000256" key="1">
    <source>
        <dbReference type="ARBA" id="ARBA00004477"/>
    </source>
</evidence>